<dbReference type="Proteomes" id="UP000035955">
    <property type="component" value="Unassembled WGS sequence"/>
</dbReference>
<comment type="subcellular location">
    <subcellularLocation>
        <location evidence="1">Secreted</location>
    </subcellularLocation>
</comment>
<comment type="caution">
    <text evidence="7">The sequence shown here is derived from an EMBL/GenBank/DDBJ whole genome shotgun (WGS) entry which is preliminary data.</text>
</comment>
<evidence type="ECO:0000313" key="7">
    <source>
        <dbReference type="EMBL" id="KMO40883.1"/>
    </source>
</evidence>
<dbReference type="SUPFAM" id="SSF69349">
    <property type="entry name" value="Phage fibre proteins"/>
    <property type="match status" value="1"/>
</dbReference>
<evidence type="ECO:0000313" key="8">
    <source>
        <dbReference type="Proteomes" id="UP000035955"/>
    </source>
</evidence>
<dbReference type="PANTHER" id="PTHR32305:SF15">
    <property type="entry name" value="PROTEIN RHSA-RELATED"/>
    <property type="match status" value="1"/>
</dbReference>
<evidence type="ECO:0000259" key="5">
    <source>
        <dbReference type="Pfam" id="PF04717"/>
    </source>
</evidence>
<dbReference type="RefSeq" id="WP_048443407.1">
    <property type="nucleotide sequence ID" value="NZ_LABY01000040.1"/>
</dbReference>
<dbReference type="Gene3D" id="4.10.220.110">
    <property type="match status" value="1"/>
</dbReference>
<gene>
    <name evidence="7" type="ORF">VQ02_06820</name>
</gene>
<dbReference type="InterPro" id="IPR017847">
    <property type="entry name" value="T6SS_RhsGE_Vgr_subset"/>
</dbReference>
<organism evidence="7 8">
    <name type="scientific">Methylobacterium variabile</name>
    <dbReference type="NCBI Taxonomy" id="298794"/>
    <lineage>
        <taxon>Bacteria</taxon>
        <taxon>Pseudomonadati</taxon>
        <taxon>Pseudomonadota</taxon>
        <taxon>Alphaproteobacteria</taxon>
        <taxon>Hyphomicrobiales</taxon>
        <taxon>Methylobacteriaceae</taxon>
        <taxon>Methylobacterium</taxon>
    </lineage>
</organism>
<dbReference type="InterPro" id="IPR050708">
    <property type="entry name" value="T6SS_VgrG/RHS"/>
</dbReference>
<sequence length="586" mass="65969">MTGGLSPLLLLDTPLGGERQPFQPGTLHAVAMTARERISAPYEIDITAVSTERSIDPDRLLYKPVGLTVRRKDGTDRHFHGIVRRVDSVGLERRGRWEYRLEVVPRLWFLDQTVDCRIFQQQTAEQILGDVLSEHDVSAVDFRLFGRATVRPYTTQFDETDLQFVQRIMQESGYFYFFEHEETKHTLVIANKNQTFRPQDGALHRVIFQGDNVDIIDDWSEGQTTASGSVRIQDYDPEKPQRPVEGQQRTRLGTAGAGKRSVYRWPAMTMDKAVAEDRARFRQEAAEAAAALCRGHGFDPRMSAGRRFTLASDPVTQATNVDFVVHGVTHRASDETWLGGTAPPTYDCEFVCFQHAVAWRDDLTIPRPAMTGIFSAIVLGEAGQEIHADELARIKVQPLFDHRKDTTAAKSIFVRVLHAWSGNRWGWQHLPRVGTEVGISFMNGDPDNPVVVGCFYHQDDQPVFAIPREQTKQGFRSRSTPKGGTRDFNELSFDDAKGRELVYLHTQKNHTIEVENDQSVTVERDRTVVVKQDETVTIGRNETIESQRGDISITADLGTITLKSGLSRIEISKTGIVISGPLIKIN</sequence>
<dbReference type="NCBIfam" id="TIGR03361">
    <property type="entry name" value="VI_Rhs_Vgr"/>
    <property type="match status" value="1"/>
</dbReference>
<dbReference type="Gene3D" id="2.40.50.230">
    <property type="entry name" value="Gp5 N-terminal domain"/>
    <property type="match status" value="1"/>
</dbReference>
<keyword evidence="8" id="KW-1185">Reference proteome</keyword>
<reference evidence="7 8" key="1">
    <citation type="submission" date="2015-03" db="EMBL/GenBank/DDBJ databases">
        <title>Genome sequencing of Methylobacterium variabile DSM 16961.</title>
        <authorList>
            <person name="Chaudhry V."/>
            <person name="Patil P.B."/>
        </authorList>
    </citation>
    <scope>NUCLEOTIDE SEQUENCE [LARGE SCALE GENOMIC DNA]</scope>
    <source>
        <strain evidence="7 8">DSM 16961</strain>
    </source>
</reference>
<dbReference type="NCBIfam" id="TIGR01646">
    <property type="entry name" value="vgr_GE"/>
    <property type="match status" value="1"/>
</dbReference>
<dbReference type="PANTHER" id="PTHR32305">
    <property type="match status" value="1"/>
</dbReference>
<comment type="similarity">
    <text evidence="2">Belongs to the VgrG protein family.</text>
</comment>
<dbReference type="InterPro" id="IPR006533">
    <property type="entry name" value="T6SS_Vgr_RhsGE"/>
</dbReference>
<dbReference type="AlphaFoldDB" id="A0A0J6T5P4"/>
<feature type="region of interest" description="Disordered" evidence="4">
    <location>
        <begin position="225"/>
        <end position="255"/>
    </location>
</feature>
<dbReference type="PATRIC" id="fig|298794.3.peg.5563"/>
<dbReference type="OrthoDB" id="9762420at2"/>
<feature type="domain" description="Gp5/Type VI secretion system Vgr protein OB-fold" evidence="5">
    <location>
        <begin position="389"/>
        <end position="456"/>
    </location>
</feature>
<evidence type="ECO:0000256" key="2">
    <source>
        <dbReference type="ARBA" id="ARBA00005558"/>
    </source>
</evidence>
<protein>
    <submittedName>
        <fullName evidence="7">Uncharacterized protein</fullName>
    </submittedName>
</protein>
<accession>A0A0J6T5P4</accession>
<evidence type="ECO:0000256" key="4">
    <source>
        <dbReference type="SAM" id="MobiDB-lite"/>
    </source>
</evidence>
<dbReference type="InterPro" id="IPR006531">
    <property type="entry name" value="Gp5/Vgr_OB"/>
</dbReference>
<evidence type="ECO:0000256" key="1">
    <source>
        <dbReference type="ARBA" id="ARBA00004613"/>
    </source>
</evidence>
<dbReference type="EMBL" id="LABY01000040">
    <property type="protein sequence ID" value="KMO40883.1"/>
    <property type="molecule type" value="Genomic_DNA"/>
</dbReference>
<keyword evidence="3" id="KW-0964">Secreted</keyword>
<evidence type="ECO:0000259" key="6">
    <source>
        <dbReference type="Pfam" id="PF22178"/>
    </source>
</evidence>
<feature type="compositionally biased region" description="Basic and acidic residues" evidence="4">
    <location>
        <begin position="233"/>
        <end position="242"/>
    </location>
</feature>
<dbReference type="InterPro" id="IPR054030">
    <property type="entry name" value="Gp5_Vgr_C"/>
</dbReference>
<dbReference type="SUPFAM" id="SSF69255">
    <property type="entry name" value="gp5 N-terminal domain-like"/>
    <property type="match status" value="1"/>
</dbReference>
<dbReference type="Pfam" id="PF04717">
    <property type="entry name" value="Phage_base_V"/>
    <property type="match status" value="1"/>
</dbReference>
<feature type="domain" description="Gp5/Type VI secretion system Vgr C-terminal trimerisation" evidence="6">
    <location>
        <begin position="474"/>
        <end position="544"/>
    </location>
</feature>
<evidence type="ECO:0000256" key="3">
    <source>
        <dbReference type="ARBA" id="ARBA00022525"/>
    </source>
</evidence>
<dbReference type="Gene3D" id="3.55.50.10">
    <property type="entry name" value="Baseplate protein-like domains"/>
    <property type="match status" value="1"/>
</dbReference>
<name>A0A0J6T5P4_9HYPH</name>
<dbReference type="GO" id="GO:0005576">
    <property type="term" value="C:extracellular region"/>
    <property type="evidence" value="ECO:0007669"/>
    <property type="project" value="UniProtKB-SubCell"/>
</dbReference>
<dbReference type="Pfam" id="PF05954">
    <property type="entry name" value="Phage_GPD"/>
    <property type="match status" value="1"/>
</dbReference>
<dbReference type="SUPFAM" id="SSF69279">
    <property type="entry name" value="Phage tail proteins"/>
    <property type="match status" value="2"/>
</dbReference>
<dbReference type="Pfam" id="PF22178">
    <property type="entry name" value="Gp5_trimer_C"/>
    <property type="match status" value="1"/>
</dbReference>
<dbReference type="Gene3D" id="2.30.110.50">
    <property type="match status" value="1"/>
</dbReference>
<dbReference type="InterPro" id="IPR037026">
    <property type="entry name" value="Vgr_OB-fold_dom_sf"/>
</dbReference>
<proteinExistence type="inferred from homology"/>